<reference evidence="2 3" key="1">
    <citation type="submission" date="2018-07" db="EMBL/GenBank/DDBJ databases">
        <title>Genome analysis of Larkinella rosea.</title>
        <authorList>
            <person name="Zhou Z."/>
            <person name="Wang G."/>
        </authorList>
    </citation>
    <scope>NUCLEOTIDE SEQUENCE [LARGE SCALE GENOMIC DNA]</scope>
    <source>
        <strain evidence="3">zzj9</strain>
    </source>
</reference>
<dbReference type="PANTHER" id="PTHR43752">
    <property type="entry name" value="BNR/ASP-BOX REPEAT FAMILY PROTEIN"/>
    <property type="match status" value="1"/>
</dbReference>
<feature type="domain" description="Sialidase" evidence="1">
    <location>
        <begin position="126"/>
        <end position="383"/>
    </location>
</feature>
<proteinExistence type="predicted"/>
<dbReference type="InterPro" id="IPR011040">
    <property type="entry name" value="Sialidase"/>
</dbReference>
<dbReference type="SUPFAM" id="SSF50939">
    <property type="entry name" value="Sialidases"/>
    <property type="match status" value="1"/>
</dbReference>
<evidence type="ECO:0000313" key="3">
    <source>
        <dbReference type="Proteomes" id="UP000253383"/>
    </source>
</evidence>
<dbReference type="AlphaFoldDB" id="A0A368JTJ9"/>
<sequence length="557" mass="61899">MTAFFLNTSLKRTLRILECGLAVSFGLSLQGGYAQVAEASAGMRLRPVPQRVTNLYEPVRVTTAPGNEATLIRRKNGGLTIFYINRPGDANQLRSISSSDGIHWEPPVTEFNLPGQAYYANRVLEDPQGELHGIFHLWGTGTNGYRGRHLDVWYCRTTGAEKPWSQPQKIYDGYVGSIRSFIRLSTGRLLVSFAKAVPERQEKPGVGQVDYGWNDIISLHSDDNGQTWKPSASSVQVEIDNAMPVRYGGIEPDVVELTDGRLWMLIRTNKGHLYESFSSDHGQIWQAARPTRFISSDSPAELLRLSDRRLVLLLNSNQRWDNPRSYAAGGREMLHAAISRDEGKTWQGFREVLTMPAAKPGRVEKNDRGTAYASAAETAEGKVALVAGQGDAKSVVLFDPDWLEQTEARDEGKTALNSTTEHPALVWNFPATRQGTLKADLEFPPDAQAVSLALTDHFSVPDDSLAADHAIAEFKIKSAELAKTGAESSRMMVEIRWDCQKQEALFVMNNRIVARTNFRRQPDFGVNYLRIGMRDQRGKPVGVSLHAVKMTGIKKTN</sequence>
<dbReference type="CDD" id="cd15482">
    <property type="entry name" value="Sialidase_non-viral"/>
    <property type="match status" value="1"/>
</dbReference>
<protein>
    <submittedName>
        <fullName evidence="2">Exo-alpha-sialidase</fullName>
    </submittedName>
</protein>
<organism evidence="2 3">
    <name type="scientific">Larkinella punicea</name>
    <dbReference type="NCBI Taxonomy" id="2315727"/>
    <lineage>
        <taxon>Bacteria</taxon>
        <taxon>Pseudomonadati</taxon>
        <taxon>Bacteroidota</taxon>
        <taxon>Cytophagia</taxon>
        <taxon>Cytophagales</taxon>
        <taxon>Spirosomataceae</taxon>
        <taxon>Larkinella</taxon>
    </lineage>
</organism>
<evidence type="ECO:0000259" key="1">
    <source>
        <dbReference type="Pfam" id="PF13088"/>
    </source>
</evidence>
<dbReference type="Proteomes" id="UP000253383">
    <property type="component" value="Unassembled WGS sequence"/>
</dbReference>
<dbReference type="OrthoDB" id="7294637at2"/>
<comment type="caution">
    <text evidence="2">The sequence shown here is derived from an EMBL/GenBank/DDBJ whole genome shotgun (WGS) entry which is preliminary data.</text>
</comment>
<dbReference type="Pfam" id="PF13088">
    <property type="entry name" value="BNR_2"/>
    <property type="match status" value="1"/>
</dbReference>
<dbReference type="Gene3D" id="2.120.10.10">
    <property type="match status" value="1"/>
</dbReference>
<keyword evidence="3" id="KW-1185">Reference proteome</keyword>
<evidence type="ECO:0000313" key="2">
    <source>
        <dbReference type="EMBL" id="RCR70655.1"/>
    </source>
</evidence>
<accession>A0A368JTJ9</accession>
<dbReference type="InterPro" id="IPR036278">
    <property type="entry name" value="Sialidase_sf"/>
</dbReference>
<dbReference type="PANTHER" id="PTHR43752:SF2">
    <property type="entry name" value="BNR_ASP-BOX REPEAT FAMILY PROTEIN"/>
    <property type="match status" value="1"/>
</dbReference>
<dbReference type="EMBL" id="QOWE01000004">
    <property type="protein sequence ID" value="RCR70655.1"/>
    <property type="molecule type" value="Genomic_DNA"/>
</dbReference>
<name>A0A368JTJ9_9BACT</name>
<gene>
    <name evidence="2" type="ORF">DUE52_06865</name>
</gene>